<keyword evidence="1" id="KW-1133">Transmembrane helix</keyword>
<keyword evidence="1" id="KW-0472">Membrane</keyword>
<accession>D5RQW9</accession>
<evidence type="ECO:0000256" key="1">
    <source>
        <dbReference type="SAM" id="Phobius"/>
    </source>
</evidence>
<comment type="caution">
    <text evidence="2">The sequence shown here is derived from an EMBL/GenBank/DDBJ whole genome shotgun (WGS) entry which is preliminary data.</text>
</comment>
<keyword evidence="3" id="KW-1185">Reference proteome</keyword>
<sequence>MPPRQRARADRLFDLSYIARLPPFLTYGLRSEFDGGASPHDDATVGCIGRHRVGVPVLSKFTYSNAIGLLSAVVAALAIYLALVDKVTAAVTMGGLFLAMAVVHQLPRFKSFKAFSVEAQLQDRLERADELIEQLRSLSLLVAKAGYASTGISTMAFGGVQGSGDKLTKDFDELLGRLKLSQTDLADVRQPLVRGIGFRLCANFQQVISSLPYHEGLVPRNMGEMMTSEHVRLLSIDSGADLRTMLAMYLPDGLSQAQRSAADRYIDRLVSLYEGCQKAVGPTPEFMALEARALSGTNAGEAALAIFEGRAASELS</sequence>
<proteinExistence type="predicted"/>
<feature type="transmembrane region" description="Helical" evidence="1">
    <location>
        <begin position="61"/>
        <end position="81"/>
    </location>
</feature>
<dbReference type="EMBL" id="ADVL01000677">
    <property type="protein sequence ID" value="EFH10369.1"/>
    <property type="molecule type" value="Genomic_DNA"/>
</dbReference>
<reference evidence="2 3" key="1">
    <citation type="submission" date="2010-04" db="EMBL/GenBank/DDBJ databases">
        <authorList>
            <person name="Qin X."/>
            <person name="Bachman B."/>
            <person name="Battles P."/>
            <person name="Bell A."/>
            <person name="Bess C."/>
            <person name="Bickham C."/>
            <person name="Chaboub L."/>
            <person name="Chen D."/>
            <person name="Coyle M."/>
            <person name="Deiros D.R."/>
            <person name="Dinh H."/>
            <person name="Forbes L."/>
            <person name="Fowler G."/>
            <person name="Francisco L."/>
            <person name="Fu Q."/>
            <person name="Gubbala S."/>
            <person name="Hale W."/>
            <person name="Han Y."/>
            <person name="Hemphill L."/>
            <person name="Highlander S.K."/>
            <person name="Hirani K."/>
            <person name="Hogues M."/>
            <person name="Jackson L."/>
            <person name="Jakkamsetti A."/>
            <person name="Javaid M."/>
            <person name="Jiang H."/>
            <person name="Korchina V."/>
            <person name="Kovar C."/>
            <person name="Lara F."/>
            <person name="Lee S."/>
            <person name="Mata R."/>
            <person name="Mathew T."/>
            <person name="Moen C."/>
            <person name="Morales K."/>
            <person name="Munidasa M."/>
            <person name="Nazareth L."/>
            <person name="Ngo R."/>
            <person name="Nguyen L."/>
            <person name="Okwuonu G."/>
            <person name="Ongeri F."/>
            <person name="Patil S."/>
            <person name="Petrosino J."/>
            <person name="Pham C."/>
            <person name="Pham P."/>
            <person name="Pu L.-L."/>
            <person name="Puazo M."/>
            <person name="Raj R."/>
            <person name="Reid J."/>
            <person name="Rouhana J."/>
            <person name="Saada N."/>
            <person name="Shang Y."/>
            <person name="Simmons D."/>
            <person name="Thornton R."/>
            <person name="Warren J."/>
            <person name="Weissenberger G."/>
            <person name="Zhang J."/>
            <person name="Zhang L."/>
            <person name="Zhou C."/>
            <person name="Zhu D."/>
            <person name="Muzny D."/>
            <person name="Worley K."/>
            <person name="Gibbs R."/>
        </authorList>
    </citation>
    <scope>NUCLEOTIDE SEQUENCE [LARGE SCALE GENOMIC DNA]</scope>
    <source>
        <strain evidence="2 3">ATCC 49957</strain>
    </source>
</reference>
<name>D5RQW9_9PROT</name>
<dbReference type="HOGENOM" id="CLU_879639_0_0_5"/>
<feature type="transmembrane region" description="Helical" evidence="1">
    <location>
        <begin position="87"/>
        <end position="106"/>
    </location>
</feature>
<evidence type="ECO:0000313" key="3">
    <source>
        <dbReference type="Proteomes" id="UP000005324"/>
    </source>
</evidence>
<evidence type="ECO:0000313" key="2">
    <source>
        <dbReference type="EMBL" id="EFH10369.1"/>
    </source>
</evidence>
<keyword evidence="1" id="KW-0812">Transmembrane</keyword>
<gene>
    <name evidence="2" type="ORF">HMPREF0731_3481</name>
</gene>
<dbReference type="Proteomes" id="UP000005324">
    <property type="component" value="Unassembled WGS sequence"/>
</dbReference>
<dbReference type="AlphaFoldDB" id="D5RQW9"/>
<organism evidence="2 3">
    <name type="scientific">Pseudoroseomonas cervicalis ATCC 49957</name>
    <dbReference type="NCBI Taxonomy" id="525371"/>
    <lineage>
        <taxon>Bacteria</taxon>
        <taxon>Pseudomonadati</taxon>
        <taxon>Pseudomonadota</taxon>
        <taxon>Alphaproteobacteria</taxon>
        <taxon>Acetobacterales</taxon>
        <taxon>Roseomonadaceae</taxon>
        <taxon>Roseomonas</taxon>
    </lineage>
</organism>
<protein>
    <submittedName>
        <fullName evidence="2">Uncharacterized protein</fullName>
    </submittedName>
</protein>